<organism evidence="3 4">
    <name type="scientific">Luteibacter sahnii</name>
    <dbReference type="NCBI Taxonomy" id="3021977"/>
    <lineage>
        <taxon>Bacteria</taxon>
        <taxon>Pseudomonadati</taxon>
        <taxon>Pseudomonadota</taxon>
        <taxon>Gammaproteobacteria</taxon>
        <taxon>Lysobacterales</taxon>
        <taxon>Rhodanobacteraceae</taxon>
        <taxon>Luteibacter</taxon>
    </lineage>
</organism>
<proteinExistence type="predicted"/>
<dbReference type="CDD" id="cd06259">
    <property type="entry name" value="YdcF-like"/>
    <property type="match status" value="1"/>
</dbReference>
<dbReference type="EMBL" id="JARJJS010000001">
    <property type="protein sequence ID" value="MDF4024585.1"/>
    <property type="molecule type" value="Genomic_DNA"/>
</dbReference>
<feature type="domain" description="DUF218" evidence="2">
    <location>
        <begin position="73"/>
        <end position="223"/>
    </location>
</feature>
<name>A0ABT6B8Z0_9GAMM</name>
<evidence type="ECO:0000256" key="1">
    <source>
        <dbReference type="SAM" id="Phobius"/>
    </source>
</evidence>
<dbReference type="PANTHER" id="PTHR30336:SF4">
    <property type="entry name" value="ENVELOPE BIOGENESIS FACTOR ELYC"/>
    <property type="match status" value="1"/>
</dbReference>
<dbReference type="Gene3D" id="3.40.50.620">
    <property type="entry name" value="HUPs"/>
    <property type="match status" value="1"/>
</dbReference>
<keyword evidence="1" id="KW-0812">Transmembrane</keyword>
<dbReference type="PANTHER" id="PTHR30336">
    <property type="entry name" value="INNER MEMBRANE PROTEIN, PROBABLE PERMEASE"/>
    <property type="match status" value="1"/>
</dbReference>
<dbReference type="InterPro" id="IPR051599">
    <property type="entry name" value="Cell_Envelope_Assoc"/>
</dbReference>
<keyword evidence="1" id="KW-0472">Membrane</keyword>
<dbReference type="InterPro" id="IPR014729">
    <property type="entry name" value="Rossmann-like_a/b/a_fold"/>
</dbReference>
<evidence type="ECO:0000259" key="2">
    <source>
        <dbReference type="Pfam" id="PF02698"/>
    </source>
</evidence>
<reference evidence="3 4" key="1">
    <citation type="journal article" date="2024" name="Curr. Microbiol.">
        <title>Luteibacter sahnii sp. nov., A Novel Yellow-Colored Xanthomonadin Pigment Producing Probiotic Bacterium from Healthy Rice Seed Microbiome.</title>
        <authorList>
            <person name="Jaiswal G."/>
            <person name="Rana R."/>
            <person name="Nayak P.K."/>
            <person name="Chouhan R."/>
            <person name="Gandhi S.G."/>
            <person name="Patel H.K."/>
            <person name="Patil P.B."/>
        </authorList>
    </citation>
    <scope>NUCLEOTIDE SEQUENCE [LARGE SCALE GENOMIC DNA]</scope>
    <source>
        <strain evidence="3 4">PPL201</strain>
    </source>
</reference>
<feature type="transmembrane region" description="Helical" evidence="1">
    <location>
        <begin position="6"/>
        <end position="25"/>
    </location>
</feature>
<keyword evidence="1" id="KW-1133">Transmembrane helix</keyword>
<evidence type="ECO:0000313" key="4">
    <source>
        <dbReference type="Proteomes" id="UP001528850"/>
    </source>
</evidence>
<evidence type="ECO:0000313" key="3">
    <source>
        <dbReference type="EMBL" id="MDF4024585.1"/>
    </source>
</evidence>
<gene>
    <name evidence="3" type="ORF">P3W24_06390</name>
</gene>
<protein>
    <submittedName>
        <fullName evidence="3">YdcF family protein</fullName>
    </submittedName>
</protein>
<comment type="caution">
    <text evidence="3">The sequence shown here is derived from an EMBL/GenBank/DDBJ whole genome shotgun (WGS) entry which is preliminary data.</text>
</comment>
<dbReference type="RefSeq" id="WP_320552012.1">
    <property type="nucleotide sequence ID" value="NZ_JAQLOK010000005.1"/>
</dbReference>
<sequence length="233" mass="25569">MDYASRLMHPAIQSLLLGTLALLLVSRRRPRAGLVTGTLALAWVWLASCPGLALALRDGLLPATPPRPARIGAIVVLGGGRLPHDGSLPDDTRAGTALRWWRGGLAPVLMASGRDQADDLARRYREAGVPRERLRVEHASTDTHENARDSATLLRAEGIRTVAVVTSPVHLRRAAACFRHEGLAVWPIAASDDDEAALRRAPAWLPRRDALTLTARSLHEYVATWIYRRRGWM</sequence>
<feature type="transmembrane region" description="Helical" evidence="1">
    <location>
        <begin position="32"/>
        <end position="56"/>
    </location>
</feature>
<keyword evidence="4" id="KW-1185">Reference proteome</keyword>
<dbReference type="Proteomes" id="UP001528850">
    <property type="component" value="Unassembled WGS sequence"/>
</dbReference>
<dbReference type="Pfam" id="PF02698">
    <property type="entry name" value="DUF218"/>
    <property type="match status" value="1"/>
</dbReference>
<dbReference type="InterPro" id="IPR003848">
    <property type="entry name" value="DUF218"/>
</dbReference>
<accession>A0ABT6B8Z0</accession>